<proteinExistence type="predicted"/>
<comment type="caution">
    <text evidence="1">The sequence shown here is derived from an EMBL/GenBank/DDBJ whole genome shotgun (WGS) entry which is preliminary data.</text>
</comment>
<organism evidence="1 2">
    <name type="scientific">Thermus brevis</name>
    <dbReference type="NCBI Taxonomy" id="2862456"/>
    <lineage>
        <taxon>Bacteria</taxon>
        <taxon>Thermotogati</taxon>
        <taxon>Deinococcota</taxon>
        <taxon>Deinococci</taxon>
        <taxon>Thermales</taxon>
        <taxon>Thermaceae</taxon>
        <taxon>Thermus</taxon>
    </lineage>
</organism>
<dbReference type="Proteomes" id="UP000724268">
    <property type="component" value="Unassembled WGS sequence"/>
</dbReference>
<dbReference type="Gene3D" id="6.20.20.10">
    <property type="match status" value="1"/>
</dbReference>
<evidence type="ECO:0000313" key="2">
    <source>
        <dbReference type="Proteomes" id="UP000724268"/>
    </source>
</evidence>
<name>A0ABS7A263_9DEIN</name>
<sequence length="89" mass="10274">MTIRQVHRPDRERRALEAWRSRYSLVDRLLRLKARDPQRALALARHAERWGWGGLVDLVLRPAICPTCQGWGRIGDDIPCWTCGGEGRV</sequence>
<dbReference type="EMBL" id="JAHXRS010000036">
    <property type="protein sequence ID" value="MBW6396165.1"/>
    <property type="molecule type" value="Genomic_DNA"/>
</dbReference>
<keyword evidence="2" id="KW-1185">Reference proteome</keyword>
<protein>
    <submittedName>
        <fullName evidence="1">Uncharacterized protein</fullName>
    </submittedName>
</protein>
<evidence type="ECO:0000313" key="1">
    <source>
        <dbReference type="EMBL" id="MBW6396165.1"/>
    </source>
</evidence>
<dbReference type="RefSeq" id="WP_219760568.1">
    <property type="nucleotide sequence ID" value="NZ_JAHXRS010000036.1"/>
</dbReference>
<accession>A0ABS7A263</accession>
<gene>
    <name evidence="1" type="ORF">KZX47_13550</name>
</gene>
<reference evidence="1 2" key="1">
    <citation type="submission" date="2021-07" db="EMBL/GenBank/DDBJ databases">
        <title>Thermus aquaticus gen. n. and sp. n., a nonsporulating extreme thermophile.</title>
        <authorList>
            <person name="Hu C.-J."/>
            <person name="Li W.-J."/>
            <person name="Xian W.-D."/>
        </authorList>
    </citation>
    <scope>NUCLEOTIDE SEQUENCE [LARGE SCALE GENOMIC DNA]</scope>
    <source>
        <strain evidence="1 2">SYSU G05001</strain>
    </source>
</reference>